<dbReference type="InParanoid" id="A0A6P8VXM0"/>
<evidence type="ECO:0000259" key="3">
    <source>
        <dbReference type="PROSITE" id="PS50158"/>
    </source>
</evidence>
<dbReference type="InterPro" id="IPR036875">
    <property type="entry name" value="Znf_CCHC_sf"/>
</dbReference>
<keyword evidence="1" id="KW-0863">Zinc-finger</keyword>
<keyword evidence="4" id="KW-1185">Reference proteome</keyword>
<dbReference type="InterPro" id="IPR001878">
    <property type="entry name" value="Znf_CCHC"/>
</dbReference>
<dbReference type="PROSITE" id="PS50158">
    <property type="entry name" value="ZF_CCHC"/>
    <property type="match status" value="1"/>
</dbReference>
<dbReference type="PANTHER" id="PTHR46888:SF13">
    <property type="entry name" value="RIBONUCLEASE H"/>
    <property type="match status" value="1"/>
</dbReference>
<feature type="domain" description="CCHC-type" evidence="3">
    <location>
        <begin position="261"/>
        <end position="275"/>
    </location>
</feature>
<evidence type="ECO:0000313" key="4">
    <source>
        <dbReference type="Proteomes" id="UP000515161"/>
    </source>
</evidence>
<keyword evidence="1" id="KW-0479">Metal-binding</keyword>
<dbReference type="SUPFAM" id="SSF57756">
    <property type="entry name" value="Retrovirus zinc finger-like domains"/>
    <property type="match status" value="1"/>
</dbReference>
<keyword evidence="1" id="KW-0862">Zinc</keyword>
<dbReference type="PANTHER" id="PTHR46888">
    <property type="entry name" value="ZINC KNUCKLE DOMAINCONTAINING PROTEIN-RELATED"/>
    <property type="match status" value="1"/>
</dbReference>
<evidence type="ECO:0000313" key="5">
    <source>
        <dbReference type="RefSeq" id="XP_034095926.1"/>
    </source>
</evidence>
<dbReference type="GO" id="GO:0008270">
    <property type="term" value="F:zinc ion binding"/>
    <property type="evidence" value="ECO:0007669"/>
    <property type="project" value="UniProtKB-KW"/>
</dbReference>
<dbReference type="Gene3D" id="1.10.4020.10">
    <property type="entry name" value="DNA breaking-rejoining enzymes"/>
    <property type="match status" value="1"/>
</dbReference>
<protein>
    <submittedName>
        <fullName evidence="5">Uncharacterized protein LOC117562195 isoform X1</fullName>
    </submittedName>
</protein>
<reference evidence="5" key="1">
    <citation type="submission" date="2025-08" db="UniProtKB">
        <authorList>
            <consortium name="RefSeq"/>
        </authorList>
    </citation>
    <scope>IDENTIFICATION</scope>
</reference>
<organism evidence="4 5">
    <name type="scientific">Gymnodraco acuticeps</name>
    <name type="common">Antarctic dragonfish</name>
    <dbReference type="NCBI Taxonomy" id="8218"/>
    <lineage>
        <taxon>Eukaryota</taxon>
        <taxon>Metazoa</taxon>
        <taxon>Chordata</taxon>
        <taxon>Craniata</taxon>
        <taxon>Vertebrata</taxon>
        <taxon>Euteleostomi</taxon>
        <taxon>Actinopterygii</taxon>
        <taxon>Neopterygii</taxon>
        <taxon>Teleostei</taxon>
        <taxon>Neoteleostei</taxon>
        <taxon>Acanthomorphata</taxon>
        <taxon>Eupercaria</taxon>
        <taxon>Perciformes</taxon>
        <taxon>Notothenioidei</taxon>
        <taxon>Bathydraconidae</taxon>
        <taxon>Gymnodraco</taxon>
    </lineage>
</organism>
<evidence type="ECO:0000256" key="1">
    <source>
        <dbReference type="PROSITE-ProRule" id="PRU00047"/>
    </source>
</evidence>
<dbReference type="SUPFAM" id="SSF47353">
    <property type="entry name" value="Retrovirus capsid dimerization domain-like"/>
    <property type="match status" value="1"/>
</dbReference>
<dbReference type="AlphaFoldDB" id="A0A6P8VXM0"/>
<name>A0A6P8VXM0_GYMAC</name>
<gene>
    <name evidence="5" type="primary">LOC117562195</name>
</gene>
<dbReference type="RefSeq" id="XP_034095926.1">
    <property type="nucleotide sequence ID" value="XM_034240035.1"/>
</dbReference>
<feature type="compositionally biased region" description="Basic and acidic residues" evidence="2">
    <location>
        <begin position="8"/>
        <end position="20"/>
    </location>
</feature>
<evidence type="ECO:0000256" key="2">
    <source>
        <dbReference type="SAM" id="MobiDB-lite"/>
    </source>
</evidence>
<dbReference type="Pfam" id="PF02023">
    <property type="entry name" value="SCAN"/>
    <property type="match status" value="1"/>
</dbReference>
<dbReference type="GO" id="GO:0003676">
    <property type="term" value="F:nucleic acid binding"/>
    <property type="evidence" value="ECO:0007669"/>
    <property type="project" value="InterPro"/>
</dbReference>
<dbReference type="Proteomes" id="UP000515161">
    <property type="component" value="Unplaced"/>
</dbReference>
<accession>A0A6P8VXM0</accession>
<dbReference type="KEGG" id="gacu:117562195"/>
<proteinExistence type="predicted"/>
<dbReference type="InterPro" id="IPR003309">
    <property type="entry name" value="SCAN_dom"/>
</dbReference>
<dbReference type="GeneID" id="117562195"/>
<feature type="region of interest" description="Disordered" evidence="2">
    <location>
        <begin position="1"/>
        <end position="20"/>
    </location>
</feature>
<sequence>MLLQYQQDSERLAREDRARARDQETEMERLRLTTVVRGAELQQERYKLDLIQEGKLSSGVSPATFDIAYNLRLLPKFEEKTVDSFFGLFERLSQRRQWSDSEKTLLLQCVLTGRAQEAFSALSMADSEDYLRVKTAVLKAYELVPEAYRQQFRKLRKSEGQTYVELVRELMMKFNRWVTASEVVHLNDLRELFLLEQLKDILPERVATYLNENKVKNVTDAGVLADEYTLTHKIHSGERFDWGSRDNWSGDPRCKVDPSTCYFCLGKGHQKKECPVLAKTKGFQNVQFPRPVALAASPHKVTRDDAIAAVKLYTTPQPVAAAVSNYGPALQEVKPRPSQLADEIDPGYAPFIREGYVSLQGSEKKFLVKILRDTGAIDSYITEGVLPFSSVTDTGSGVLFKGMGMQLLSAPKHRLVLSCDLRQGEVAMGVRPSLLVPAVAVILGNDLAGGRVWPDVPLSPVVSSKPVRGELADPEKKLTK</sequence>
<dbReference type="InterPro" id="IPR038269">
    <property type="entry name" value="SCAN_sf"/>
</dbReference>